<protein>
    <submittedName>
        <fullName evidence="3">Uncharacterized protein</fullName>
    </submittedName>
</protein>
<dbReference type="AlphaFoldDB" id="A0A9P4NLS7"/>
<evidence type="ECO:0000313" key="4">
    <source>
        <dbReference type="Proteomes" id="UP000800235"/>
    </source>
</evidence>
<comment type="caution">
    <text evidence="3">The sequence shown here is derived from an EMBL/GenBank/DDBJ whole genome shotgun (WGS) entry which is preliminary data.</text>
</comment>
<proteinExistence type="predicted"/>
<feature type="compositionally biased region" description="Acidic residues" evidence="2">
    <location>
        <begin position="250"/>
        <end position="262"/>
    </location>
</feature>
<feature type="compositionally biased region" description="Low complexity" evidence="2">
    <location>
        <begin position="263"/>
        <end position="276"/>
    </location>
</feature>
<dbReference type="Proteomes" id="UP000800235">
    <property type="component" value="Unassembled WGS sequence"/>
</dbReference>
<feature type="compositionally biased region" description="Polar residues" evidence="2">
    <location>
        <begin position="116"/>
        <end position="139"/>
    </location>
</feature>
<evidence type="ECO:0000256" key="2">
    <source>
        <dbReference type="SAM" id="MobiDB-lite"/>
    </source>
</evidence>
<feature type="region of interest" description="Disordered" evidence="2">
    <location>
        <begin position="245"/>
        <end position="280"/>
    </location>
</feature>
<reference evidence="3" key="1">
    <citation type="journal article" date="2020" name="Stud. Mycol.">
        <title>101 Dothideomycetes genomes: a test case for predicting lifestyles and emergence of pathogens.</title>
        <authorList>
            <person name="Haridas S."/>
            <person name="Albert R."/>
            <person name="Binder M."/>
            <person name="Bloem J."/>
            <person name="Labutti K."/>
            <person name="Salamov A."/>
            <person name="Andreopoulos B."/>
            <person name="Baker S."/>
            <person name="Barry K."/>
            <person name="Bills G."/>
            <person name="Bluhm B."/>
            <person name="Cannon C."/>
            <person name="Castanera R."/>
            <person name="Culley D."/>
            <person name="Daum C."/>
            <person name="Ezra D."/>
            <person name="Gonzalez J."/>
            <person name="Henrissat B."/>
            <person name="Kuo A."/>
            <person name="Liang C."/>
            <person name="Lipzen A."/>
            <person name="Lutzoni F."/>
            <person name="Magnuson J."/>
            <person name="Mondo S."/>
            <person name="Nolan M."/>
            <person name="Ohm R."/>
            <person name="Pangilinan J."/>
            <person name="Park H.-J."/>
            <person name="Ramirez L."/>
            <person name="Alfaro M."/>
            <person name="Sun H."/>
            <person name="Tritt A."/>
            <person name="Yoshinaga Y."/>
            <person name="Zwiers L.-H."/>
            <person name="Turgeon B."/>
            <person name="Goodwin S."/>
            <person name="Spatafora J."/>
            <person name="Crous P."/>
            <person name="Grigoriev I."/>
        </authorList>
    </citation>
    <scope>NUCLEOTIDE SEQUENCE</scope>
    <source>
        <strain evidence="3">CBS 130266</strain>
    </source>
</reference>
<name>A0A9P4NLS7_9PEZI</name>
<accession>A0A9P4NLS7</accession>
<feature type="region of interest" description="Disordered" evidence="2">
    <location>
        <begin position="1"/>
        <end position="139"/>
    </location>
</feature>
<keyword evidence="4" id="KW-1185">Reference proteome</keyword>
<dbReference type="EMBL" id="MU007064">
    <property type="protein sequence ID" value="KAF2426456.1"/>
    <property type="molecule type" value="Genomic_DNA"/>
</dbReference>
<feature type="compositionally biased region" description="Polar residues" evidence="2">
    <location>
        <begin position="16"/>
        <end position="37"/>
    </location>
</feature>
<keyword evidence="1" id="KW-0175">Coiled coil</keyword>
<dbReference type="OrthoDB" id="4716584at2759"/>
<sequence>MSSSTPSKKFKIEPIESSTKSSRKSPQQLIDTTSSSSRKADSHDPIGTKVKKRFLPQPIETTTSSSKRKDLDVARSSPRRFAPQLLETSTEQTRRTSKNVVEGTPKPRSRFAPQLMETTTASRRQLANSPTTPGTATNVSSIVSSIAEDKPARKKFTPQLIDTAKRTRKAGDSRPAHLLTDRTDAMPADIDASGRFSSGVIPSAPRNVVSVHFAPTMSSAEARRLGIPLAKRQYTDCSLRQHSFRVPDLDPIESSESGEDSDGPTSPGSPSSDFSSQTYNDATRMRESIDASSSGYLLELAAKAAEKQMRDQALAAFPNDDRHTPVDHWIDRDADDSSVMSSRSELDHRRFGSVNWKLKDLRKRHEELEEKEVKEIRQKEARRQRLLRQQDAIPWENPFLKDALTPTVWTRDAEMERMRKKARPPMLGSDILFPRCESPAPARFDVTQGSYSVRTAMCYLTEQSDDDVCKEGLWKGTDAGDCGLWSQPASRAPSPGGLWAGCCKGSSLTPPRGPTGLMTPRIDDDMPNPMEIQDNGTMLRYLPPSPPASNSGMANLDEKLEREQAIEEEFNDAFVTQVYNYLSLGYPSLARAFDGEISKISRVPISELRLDDNLAAARGYIRLGEDECAKEDGINEDMCARWKALRMYIHEWARQQSGMIQPKHSLGGFGLLARRGSWAW</sequence>
<evidence type="ECO:0000256" key="1">
    <source>
        <dbReference type="SAM" id="Coils"/>
    </source>
</evidence>
<evidence type="ECO:0000313" key="3">
    <source>
        <dbReference type="EMBL" id="KAF2426456.1"/>
    </source>
</evidence>
<gene>
    <name evidence="3" type="ORF">EJ08DRAFT_663212</name>
</gene>
<organism evidence="3 4">
    <name type="scientific">Tothia fuscella</name>
    <dbReference type="NCBI Taxonomy" id="1048955"/>
    <lineage>
        <taxon>Eukaryota</taxon>
        <taxon>Fungi</taxon>
        <taxon>Dikarya</taxon>
        <taxon>Ascomycota</taxon>
        <taxon>Pezizomycotina</taxon>
        <taxon>Dothideomycetes</taxon>
        <taxon>Pleosporomycetidae</taxon>
        <taxon>Venturiales</taxon>
        <taxon>Cylindrosympodiaceae</taxon>
        <taxon>Tothia</taxon>
    </lineage>
</organism>
<feature type="coiled-coil region" evidence="1">
    <location>
        <begin position="351"/>
        <end position="389"/>
    </location>
</feature>